<dbReference type="AlphaFoldDB" id="A0AAX3S3W0"/>
<dbReference type="GO" id="GO:0070402">
    <property type="term" value="F:NADPH binding"/>
    <property type="evidence" value="ECO:0007669"/>
    <property type="project" value="TreeGrafter"/>
</dbReference>
<dbReference type="Proteomes" id="UP001057142">
    <property type="component" value="Chromosome"/>
</dbReference>
<dbReference type="SUPFAM" id="SSF51735">
    <property type="entry name" value="NAD(P)-binding Rossmann-fold domains"/>
    <property type="match status" value="1"/>
</dbReference>
<dbReference type="RefSeq" id="WP_251464215.1">
    <property type="nucleotide sequence ID" value="NZ_CP097327.1"/>
</dbReference>
<evidence type="ECO:0000259" key="3">
    <source>
        <dbReference type="SMART" id="SM00829"/>
    </source>
</evidence>
<dbReference type="GO" id="GO:0016651">
    <property type="term" value="F:oxidoreductase activity, acting on NAD(P)H"/>
    <property type="evidence" value="ECO:0007669"/>
    <property type="project" value="TreeGrafter"/>
</dbReference>
<dbReference type="InterPro" id="IPR014189">
    <property type="entry name" value="Quinone_OxRdtase_PIG3"/>
</dbReference>
<dbReference type="Pfam" id="PF08240">
    <property type="entry name" value="ADH_N"/>
    <property type="match status" value="1"/>
</dbReference>
<name>A0AAX3S3W0_9GAMM</name>
<dbReference type="Gene3D" id="3.90.180.10">
    <property type="entry name" value="Medium-chain alcohol dehydrogenases, catalytic domain"/>
    <property type="match status" value="1"/>
</dbReference>
<dbReference type="InterPro" id="IPR013149">
    <property type="entry name" value="ADH-like_C"/>
</dbReference>
<dbReference type="EMBL" id="CP116222">
    <property type="protein sequence ID" value="WFC08509.1"/>
    <property type="molecule type" value="Genomic_DNA"/>
</dbReference>
<accession>A0AAX3S3W0</accession>
<organism evidence="5 7">
    <name type="scientific">Providencia vermicola</name>
    <dbReference type="NCBI Taxonomy" id="333965"/>
    <lineage>
        <taxon>Bacteria</taxon>
        <taxon>Pseudomonadati</taxon>
        <taxon>Pseudomonadota</taxon>
        <taxon>Gammaproteobacteria</taxon>
        <taxon>Enterobacterales</taxon>
        <taxon>Morganellaceae</taxon>
        <taxon>Providencia</taxon>
    </lineage>
</organism>
<protein>
    <submittedName>
        <fullName evidence="5">NAD(P)H-quinone oxidoreductase</fullName>
    </submittedName>
</protein>
<dbReference type="NCBIfam" id="TIGR02824">
    <property type="entry name" value="quinone_pig3"/>
    <property type="match status" value="1"/>
</dbReference>
<dbReference type="CDD" id="cd05276">
    <property type="entry name" value="p53_inducible_oxidoreductase"/>
    <property type="match status" value="1"/>
</dbReference>
<evidence type="ECO:0000313" key="7">
    <source>
        <dbReference type="Proteomes" id="UP001222403"/>
    </source>
</evidence>
<dbReference type="Pfam" id="PF00107">
    <property type="entry name" value="ADH_zinc_N"/>
    <property type="match status" value="1"/>
</dbReference>
<evidence type="ECO:0000256" key="2">
    <source>
        <dbReference type="ARBA" id="ARBA00023002"/>
    </source>
</evidence>
<reference evidence="4" key="1">
    <citation type="journal article" date="2022" name="Front. Microbiol.">
        <title>Identification of a novel aminoglycoside O-nucleotidyltransferase AadA33 in Providencia vermicola.</title>
        <authorList>
            <person name="Feng C."/>
            <person name="Gao M."/>
            <person name="Jiang W."/>
            <person name="Shi W."/>
            <person name="Li A."/>
            <person name="Liu S."/>
            <person name="Zhang L."/>
            <person name="Zhang X."/>
            <person name="Li Q."/>
            <person name="Lin H."/>
            <person name="Lu J."/>
            <person name="Li K."/>
            <person name="Zhang H."/>
            <person name="Hu Y."/>
            <person name="Bao Q."/>
            <person name="Lin X."/>
        </authorList>
    </citation>
    <scope>NUCLEOTIDE SEQUENCE</scope>
    <source>
        <strain evidence="4">P13</strain>
    </source>
</reference>
<evidence type="ECO:0000313" key="5">
    <source>
        <dbReference type="EMBL" id="WFC08509.1"/>
    </source>
</evidence>
<dbReference type="InterPro" id="IPR036291">
    <property type="entry name" value="NAD(P)-bd_dom_sf"/>
</dbReference>
<dbReference type="InterPro" id="IPR011032">
    <property type="entry name" value="GroES-like_sf"/>
</dbReference>
<keyword evidence="1" id="KW-0521">NADP</keyword>
<sequence>MANSPLNIPTSMKVINITEHGGAEKLQLIDQPLPTLSEDYLLVKVEAAGVNRPDIFQRMGSYPPPPDASPILGLEIAGTIVAKANNVEQWQVGDNICALVAGGGYAEYCLVHKDIALPLGNLSFIEGAAIPENFFTVWANVFQIGQLKKDETVLIHGGTSGIGSVAIMLAKAFGATVITTVGSSEKVEVAKGLGADCVVNYRHDDFVQQTLDYTNLRGVDMVVDIVGGDYVSKNYQVAAKFGRIIQIGMMQGNPKNLNLMPLMVKRLIHTGSTMRSRTITEKISIATDLKQQVWGMLQKGELKPFINKVYSLDHVADAHRYMESGDLYGKIVLINK</sequence>
<keyword evidence="2" id="KW-0560">Oxidoreductase</keyword>
<dbReference type="InterPro" id="IPR020843">
    <property type="entry name" value="ER"/>
</dbReference>
<dbReference type="SUPFAM" id="SSF50129">
    <property type="entry name" value="GroES-like"/>
    <property type="match status" value="1"/>
</dbReference>
<keyword evidence="6" id="KW-1185">Reference proteome</keyword>
<proteinExistence type="predicted"/>
<feature type="domain" description="Enoyl reductase (ER)" evidence="3">
    <location>
        <begin position="21"/>
        <end position="333"/>
    </location>
</feature>
<evidence type="ECO:0000313" key="4">
    <source>
        <dbReference type="EMBL" id="USB36237.1"/>
    </source>
</evidence>
<dbReference type="EMBL" id="CP097327">
    <property type="protein sequence ID" value="USB36237.1"/>
    <property type="molecule type" value="Genomic_DNA"/>
</dbReference>
<dbReference type="Proteomes" id="UP001222403">
    <property type="component" value="Chromosome"/>
</dbReference>
<gene>
    <name evidence="4" type="ORF">M5J11_15695</name>
    <name evidence="5" type="ORF">PG365_09205</name>
</gene>
<reference evidence="5" key="2">
    <citation type="submission" date="2023-01" db="EMBL/GenBank/DDBJ databases">
        <title>The prevalence of carbapenem-resistant bacteria in aquaculture in China and the genetic diversity of carbapenem-resistant genes.</title>
        <authorList>
            <person name="Wen R."/>
        </authorList>
    </citation>
    <scope>NUCLEOTIDE SEQUENCE</scope>
    <source>
        <strain evidence="5">PVA41-chromosome</strain>
    </source>
</reference>
<dbReference type="Gene3D" id="3.40.50.720">
    <property type="entry name" value="NAD(P)-binding Rossmann-like Domain"/>
    <property type="match status" value="1"/>
</dbReference>
<dbReference type="SMART" id="SM00829">
    <property type="entry name" value="PKS_ER"/>
    <property type="match status" value="1"/>
</dbReference>
<dbReference type="InterPro" id="IPR013154">
    <property type="entry name" value="ADH-like_N"/>
</dbReference>
<evidence type="ECO:0000256" key="1">
    <source>
        <dbReference type="ARBA" id="ARBA00022857"/>
    </source>
</evidence>
<dbReference type="PANTHER" id="PTHR48106:SF8">
    <property type="entry name" value="OS02G0805600 PROTEIN"/>
    <property type="match status" value="1"/>
</dbReference>
<evidence type="ECO:0000313" key="6">
    <source>
        <dbReference type="Proteomes" id="UP001057142"/>
    </source>
</evidence>
<dbReference type="PANTHER" id="PTHR48106">
    <property type="entry name" value="QUINONE OXIDOREDUCTASE PIG3-RELATED"/>
    <property type="match status" value="1"/>
</dbReference>